<dbReference type="InterPro" id="IPR051655">
    <property type="entry name" value="FAM161"/>
</dbReference>
<dbReference type="GO" id="GO:0044782">
    <property type="term" value="P:cilium organization"/>
    <property type="evidence" value="ECO:0007669"/>
    <property type="project" value="TreeGrafter"/>
</dbReference>
<dbReference type="GO" id="GO:0005856">
    <property type="term" value="C:cytoskeleton"/>
    <property type="evidence" value="ECO:0007669"/>
    <property type="project" value="UniProtKB-ARBA"/>
</dbReference>
<comment type="similarity">
    <text evidence="1">Belongs to the FAM161 family.</text>
</comment>
<evidence type="ECO:0000256" key="2">
    <source>
        <dbReference type="ARBA" id="ARBA00023054"/>
    </source>
</evidence>
<reference evidence="4 5" key="1">
    <citation type="journal article" date="2022" name="Nat. Ecol. Evol.">
        <title>A masculinizing supergene underlies an exaggerated male reproductive morph in a spider.</title>
        <authorList>
            <person name="Hendrickx F."/>
            <person name="De Corte Z."/>
            <person name="Sonet G."/>
            <person name="Van Belleghem S.M."/>
            <person name="Kostlbacher S."/>
            <person name="Vangestel C."/>
        </authorList>
    </citation>
    <scope>NUCLEOTIDE SEQUENCE [LARGE SCALE GENOMIC DNA]</scope>
    <source>
        <strain evidence="4">W744_W776</strain>
    </source>
</reference>
<proteinExistence type="inferred from homology"/>
<comment type="caution">
    <text evidence="4">The sequence shown here is derived from an EMBL/GenBank/DDBJ whole genome shotgun (WGS) entry which is preliminary data.</text>
</comment>
<keyword evidence="5" id="KW-1185">Reference proteome</keyword>
<evidence type="ECO:0000256" key="3">
    <source>
        <dbReference type="SAM" id="MobiDB-lite"/>
    </source>
</evidence>
<dbReference type="GO" id="GO:0005929">
    <property type="term" value="C:cilium"/>
    <property type="evidence" value="ECO:0007669"/>
    <property type="project" value="TreeGrafter"/>
</dbReference>
<feature type="compositionally biased region" description="Basic and acidic residues" evidence="3">
    <location>
        <begin position="507"/>
        <end position="535"/>
    </location>
</feature>
<protein>
    <submittedName>
        <fullName evidence="4">Uncharacterized protein</fullName>
    </submittedName>
</protein>
<evidence type="ECO:0000313" key="4">
    <source>
        <dbReference type="EMBL" id="KAG8192274.1"/>
    </source>
</evidence>
<dbReference type="PANTHER" id="PTHR21501:SF1">
    <property type="entry name" value="PROTEIN FAM-161"/>
    <property type="match status" value="1"/>
</dbReference>
<feature type="compositionally biased region" description="Basic and acidic residues" evidence="3">
    <location>
        <begin position="558"/>
        <end position="569"/>
    </location>
</feature>
<sequence>MTSSTEHSANSIPVSNLNDIQEAREAANKALKNIQTLYNEIMTPKMYSDFEDEYISEFSSNSTSNSPVHERHSVAIPSLKSKISSDLCNSCRKYLSYCSSCRRSSKDKSVSLQKGVVCNNVLRPSNKYINEPVSKFKITVPRPFLLTVENIKRQEAKEIKIAKLKEELQKEAEKELNVKIHPHPVPKHVSLPIYEDMAKQSETRKKERRSKCQEILEKETKPFNLSSSAKINRAKSVSDIPKESENQFKARPVPKNILSENVSKRIRDKEKLRKILMNHRAEQMLKQSALPFTPKPIPRSFSLSNLSSEKDKNVKLSKPNVDAITKRLYTIKCRETIENWNNKVLESNKQRTMKVTNDFTKHKLFPEKELPFYNFPVRMSTAAVLRERQIREEIYVRKRKEEQEEIFKEEMAHKKKDFLKNIWPRLKSVGTVIDTDKEIEEKIKSFKVSQRIRQQEYKKEIEEMMKRVSKQYLLIERQSKGTKEIAQEQPVKSDEEDSESNSSIQKKTSEKYLSNDEPSENHSSNEEASENHSSSDEASENPPANNEAFENPSSNNEASEKHVSNKDLIDFELSDENDTKNSEELENSSDKSGE</sequence>
<organism evidence="4 5">
    <name type="scientific">Oedothorax gibbosus</name>
    <dbReference type="NCBI Taxonomy" id="931172"/>
    <lineage>
        <taxon>Eukaryota</taxon>
        <taxon>Metazoa</taxon>
        <taxon>Ecdysozoa</taxon>
        <taxon>Arthropoda</taxon>
        <taxon>Chelicerata</taxon>
        <taxon>Arachnida</taxon>
        <taxon>Araneae</taxon>
        <taxon>Araneomorphae</taxon>
        <taxon>Entelegynae</taxon>
        <taxon>Araneoidea</taxon>
        <taxon>Linyphiidae</taxon>
        <taxon>Erigoninae</taxon>
        <taxon>Oedothorax</taxon>
    </lineage>
</organism>
<dbReference type="InterPro" id="IPR019579">
    <property type="entry name" value="FAM161A/B"/>
</dbReference>
<dbReference type="Proteomes" id="UP000827092">
    <property type="component" value="Unassembled WGS sequence"/>
</dbReference>
<feature type="compositionally biased region" description="Low complexity" evidence="3">
    <location>
        <begin position="540"/>
        <end position="553"/>
    </location>
</feature>
<keyword evidence="2" id="KW-0175">Coiled coil</keyword>
<name>A0AAV6V6R9_9ARAC</name>
<accession>A0AAV6V6R9</accession>
<dbReference type="PANTHER" id="PTHR21501">
    <property type="entry name" value="PROTEIN FAM-161"/>
    <property type="match status" value="1"/>
</dbReference>
<evidence type="ECO:0000256" key="1">
    <source>
        <dbReference type="ARBA" id="ARBA00006663"/>
    </source>
</evidence>
<feature type="compositionally biased region" description="Basic and acidic residues" evidence="3">
    <location>
        <begin position="577"/>
        <end position="594"/>
    </location>
</feature>
<dbReference type="EMBL" id="JAFNEN010000141">
    <property type="protein sequence ID" value="KAG8192274.1"/>
    <property type="molecule type" value="Genomic_DNA"/>
</dbReference>
<feature type="region of interest" description="Disordered" evidence="3">
    <location>
        <begin position="481"/>
        <end position="594"/>
    </location>
</feature>
<evidence type="ECO:0000313" key="5">
    <source>
        <dbReference type="Proteomes" id="UP000827092"/>
    </source>
</evidence>
<dbReference type="Pfam" id="PF10595">
    <property type="entry name" value="FAM161A_B"/>
    <property type="match status" value="1"/>
</dbReference>
<gene>
    <name evidence="4" type="ORF">JTE90_002100</name>
</gene>
<dbReference type="AlphaFoldDB" id="A0AAV6V6R9"/>